<accession>A0A5B7DHZ0</accession>
<comment type="caution">
    <text evidence="2">The sequence shown here is derived from an EMBL/GenBank/DDBJ whole genome shotgun (WGS) entry which is preliminary data.</text>
</comment>
<reference evidence="2 3" key="1">
    <citation type="submission" date="2019-05" db="EMBL/GenBank/DDBJ databases">
        <title>Another draft genome of Portunus trituberculatus and its Hox gene families provides insights of decapod evolution.</title>
        <authorList>
            <person name="Jeong J.-H."/>
            <person name="Song I."/>
            <person name="Kim S."/>
            <person name="Choi T."/>
            <person name="Kim D."/>
            <person name="Ryu S."/>
            <person name="Kim W."/>
        </authorList>
    </citation>
    <scope>NUCLEOTIDE SEQUENCE [LARGE SCALE GENOMIC DNA]</scope>
    <source>
        <tissue evidence="2">Muscle</tissue>
    </source>
</reference>
<gene>
    <name evidence="2" type="ORF">E2C01_014118</name>
</gene>
<feature type="region of interest" description="Disordered" evidence="1">
    <location>
        <begin position="1"/>
        <end position="24"/>
    </location>
</feature>
<protein>
    <submittedName>
        <fullName evidence="2">Uncharacterized protein</fullName>
    </submittedName>
</protein>
<sequence>MAVTLMAAERGTAHRQGRGAAERRRSNVYARWRVKARSGGGGRASCRLAKPSRVTIIIFLSHKGGSVSCTRITEAPTCHLGRAAGGHRVVSPYMASSVLGL</sequence>
<dbReference type="AlphaFoldDB" id="A0A5B7DHZ0"/>
<evidence type="ECO:0000313" key="2">
    <source>
        <dbReference type="EMBL" id="MPC21142.1"/>
    </source>
</evidence>
<dbReference type="Proteomes" id="UP000324222">
    <property type="component" value="Unassembled WGS sequence"/>
</dbReference>
<evidence type="ECO:0000256" key="1">
    <source>
        <dbReference type="SAM" id="MobiDB-lite"/>
    </source>
</evidence>
<evidence type="ECO:0000313" key="3">
    <source>
        <dbReference type="Proteomes" id="UP000324222"/>
    </source>
</evidence>
<keyword evidence="3" id="KW-1185">Reference proteome</keyword>
<organism evidence="2 3">
    <name type="scientific">Portunus trituberculatus</name>
    <name type="common">Swimming crab</name>
    <name type="synonym">Neptunus trituberculatus</name>
    <dbReference type="NCBI Taxonomy" id="210409"/>
    <lineage>
        <taxon>Eukaryota</taxon>
        <taxon>Metazoa</taxon>
        <taxon>Ecdysozoa</taxon>
        <taxon>Arthropoda</taxon>
        <taxon>Crustacea</taxon>
        <taxon>Multicrustacea</taxon>
        <taxon>Malacostraca</taxon>
        <taxon>Eumalacostraca</taxon>
        <taxon>Eucarida</taxon>
        <taxon>Decapoda</taxon>
        <taxon>Pleocyemata</taxon>
        <taxon>Brachyura</taxon>
        <taxon>Eubrachyura</taxon>
        <taxon>Portunoidea</taxon>
        <taxon>Portunidae</taxon>
        <taxon>Portuninae</taxon>
        <taxon>Portunus</taxon>
    </lineage>
</organism>
<dbReference type="EMBL" id="VSRR010000946">
    <property type="protein sequence ID" value="MPC21142.1"/>
    <property type="molecule type" value="Genomic_DNA"/>
</dbReference>
<proteinExistence type="predicted"/>
<name>A0A5B7DHZ0_PORTR</name>